<reference evidence="1" key="1">
    <citation type="submission" date="2021-03" db="EMBL/GenBank/DDBJ databases">
        <title>Bacillus suaedae sp. nov., isolated from Suaeda aralocaspica.</title>
        <authorList>
            <person name="Lei R.F.R."/>
        </authorList>
    </citation>
    <scope>NUCLEOTIDE SEQUENCE</scope>
    <source>
        <strain evidence="1">YZJH907-2</strain>
    </source>
</reference>
<gene>
    <name evidence="1" type="ORF">J7W16_01705</name>
</gene>
<dbReference type="GO" id="GO:0032259">
    <property type="term" value="P:methylation"/>
    <property type="evidence" value="ECO:0007669"/>
    <property type="project" value="UniProtKB-KW"/>
</dbReference>
<dbReference type="Proteomes" id="UP000678228">
    <property type="component" value="Unassembled WGS sequence"/>
</dbReference>
<dbReference type="SUPFAM" id="SSF53335">
    <property type="entry name" value="S-adenosyl-L-methionine-dependent methyltransferases"/>
    <property type="match status" value="1"/>
</dbReference>
<dbReference type="Gene3D" id="3.40.50.150">
    <property type="entry name" value="Vaccinia Virus protein VP39"/>
    <property type="match status" value="1"/>
</dbReference>
<keyword evidence="1" id="KW-0808">Transferase</keyword>
<comment type="caution">
    <text evidence="1">The sequence shown here is derived from an EMBL/GenBank/DDBJ whole genome shotgun (WGS) entry which is preliminary data.</text>
</comment>
<evidence type="ECO:0000313" key="1">
    <source>
        <dbReference type="EMBL" id="MBP3949830.1"/>
    </source>
</evidence>
<protein>
    <submittedName>
        <fullName evidence="1">Class I SAM-dependent methyltransferase</fullName>
    </submittedName>
</protein>
<dbReference type="RefSeq" id="WP_210595197.1">
    <property type="nucleotide sequence ID" value="NZ_JAGKSQ010000001.1"/>
</dbReference>
<dbReference type="EMBL" id="JAGKSQ010000001">
    <property type="protein sequence ID" value="MBP3949830.1"/>
    <property type="molecule type" value="Genomic_DNA"/>
</dbReference>
<dbReference type="InterPro" id="IPR029063">
    <property type="entry name" value="SAM-dependent_MTases_sf"/>
</dbReference>
<dbReference type="GO" id="GO:0008168">
    <property type="term" value="F:methyltransferase activity"/>
    <property type="evidence" value="ECO:0007669"/>
    <property type="project" value="UniProtKB-KW"/>
</dbReference>
<proteinExistence type="predicted"/>
<dbReference type="PANTHER" id="PTHR35276">
    <property type="entry name" value="S-ADENOSYL-L-METHIONINE-DEPENDENT METHYLTRANSFERASES SUPERFAMILY PROTEIN"/>
    <property type="match status" value="1"/>
</dbReference>
<sequence>MKLLGILPFARFLLEQALKPGDIAIDCTIGKGNDTVFLANLVGETGHVYGFDIQKEAISFTTERLLKHQINDVSLYQLGHENVGAIVPVQEHHRVRAAIFNLGYLPGGDKSVVTKPESTITAIKGLFKMMASGGIIVLVIYHGHEEGKKEKESIDLFVENFSQQEAHILSYQFINQANNPPYIVAIEKR</sequence>
<name>A0A940WX43_9BACI</name>
<dbReference type="AlphaFoldDB" id="A0A940WX43"/>
<keyword evidence="2" id="KW-1185">Reference proteome</keyword>
<dbReference type="InterPro" id="IPR010719">
    <property type="entry name" value="MnmM_MeTrfase"/>
</dbReference>
<keyword evidence="1" id="KW-0489">Methyltransferase</keyword>
<organism evidence="1 2">
    <name type="scientific">Halalkalibacter suaedae</name>
    <dbReference type="NCBI Taxonomy" id="2822140"/>
    <lineage>
        <taxon>Bacteria</taxon>
        <taxon>Bacillati</taxon>
        <taxon>Bacillota</taxon>
        <taxon>Bacilli</taxon>
        <taxon>Bacillales</taxon>
        <taxon>Bacillaceae</taxon>
        <taxon>Halalkalibacter</taxon>
    </lineage>
</organism>
<dbReference type="PANTHER" id="PTHR35276:SF1">
    <property type="entry name" value="TRNA (MNM(5)S(2)U34)-METHYLTRANSFERASE, CHLOROPLASTIC"/>
    <property type="match status" value="1"/>
</dbReference>
<accession>A0A940WX43</accession>
<dbReference type="Pfam" id="PF06962">
    <property type="entry name" value="rRNA_methylase"/>
    <property type="match status" value="1"/>
</dbReference>
<evidence type="ECO:0000313" key="2">
    <source>
        <dbReference type="Proteomes" id="UP000678228"/>
    </source>
</evidence>